<keyword evidence="5" id="KW-0449">Lipoprotein</keyword>
<feature type="chain" id="PRO_5038960722" evidence="6">
    <location>
        <begin position="32"/>
        <end position="516"/>
    </location>
</feature>
<evidence type="ECO:0000256" key="3">
    <source>
        <dbReference type="ARBA" id="ARBA00023136"/>
    </source>
</evidence>
<dbReference type="OrthoDB" id="9787283at2"/>
<dbReference type="AlphaFoldDB" id="A0A4Q9DXP8"/>
<comment type="caution">
    <text evidence="7">The sequence shown here is derived from an EMBL/GenBank/DDBJ whole genome shotgun (WGS) entry which is preliminary data.</text>
</comment>
<evidence type="ECO:0000256" key="6">
    <source>
        <dbReference type="SAM" id="SignalP"/>
    </source>
</evidence>
<keyword evidence="4" id="KW-0564">Palmitate</keyword>
<evidence type="ECO:0000256" key="5">
    <source>
        <dbReference type="ARBA" id="ARBA00023288"/>
    </source>
</evidence>
<evidence type="ECO:0000256" key="2">
    <source>
        <dbReference type="ARBA" id="ARBA00022729"/>
    </source>
</evidence>
<organism evidence="7 8">
    <name type="scientific">Paenibacillus thalictri</name>
    <dbReference type="NCBI Taxonomy" id="2527873"/>
    <lineage>
        <taxon>Bacteria</taxon>
        <taxon>Bacillati</taxon>
        <taxon>Bacillota</taxon>
        <taxon>Bacilli</taxon>
        <taxon>Bacillales</taxon>
        <taxon>Paenibacillaceae</taxon>
        <taxon>Paenibacillus</taxon>
    </lineage>
</organism>
<dbReference type="PANTHER" id="PTHR43649">
    <property type="entry name" value="ARABINOSE-BINDING PROTEIN-RELATED"/>
    <property type="match status" value="1"/>
</dbReference>
<keyword evidence="8" id="KW-1185">Reference proteome</keyword>
<name>A0A4Q9DXP8_9BACL</name>
<dbReference type="InterPro" id="IPR050490">
    <property type="entry name" value="Bact_solute-bd_prot1"/>
</dbReference>
<dbReference type="Gene3D" id="3.40.190.10">
    <property type="entry name" value="Periplasmic binding protein-like II"/>
    <property type="match status" value="2"/>
</dbReference>
<accession>A0A4Q9DXP8</accession>
<evidence type="ECO:0000256" key="4">
    <source>
        <dbReference type="ARBA" id="ARBA00023139"/>
    </source>
</evidence>
<sequence>MIRIQTTAISVLVTTALMLSACGGGSGIGSAGNVTPTEPSAKNQSAPAASAPTEISIMTTFYSPEPPDENNSIIKEIEKRTNTKLKVSWLSPNNYNEKMNVTLASGDMPDLMLISDPFAPVIRRAAAQGAFWDVTSMYKNFPKLNDFPKEAWEFTKMEDGKNYGIPRVRPVDGGGFPYIRKDWLDKLGLPVPQTMDEMYTAWKAFTNNDPDGNGKADTFGFAANVETNGMGALGWVESVFNQTNGDWKVVDGKLTNINVLQGTRDALVYLNNAYKDKLIPEDFAILKPSQSRDMVKAGKAGMYTDTPEGAWEPTAELRKTDPKADMLPLTAINGFTYKDSGFFGMYAVNKKVPEAKLKTILAFLDYGASDEAWDLVSYGLKDVHYTEKDGNKVFTEKGTKELVTQGAFKQLFYKNDKYQRAIRNGMADDYLERNKKIIDERSKISKPNISVGLYSETALTAGSELSKKIQDIKTKVIFNKEPIGAWDEFVKKLQTDADFQKMSKEMNDSYQKRSAK</sequence>
<evidence type="ECO:0000313" key="7">
    <source>
        <dbReference type="EMBL" id="TBL81889.1"/>
    </source>
</evidence>
<keyword evidence="1" id="KW-1003">Cell membrane</keyword>
<reference evidence="7 8" key="1">
    <citation type="submission" date="2019-02" db="EMBL/GenBank/DDBJ databases">
        <title>Paenibacillus sp. nov., isolated from surface-sterilized tissue of Thalictrum simplex L.</title>
        <authorList>
            <person name="Tuo L."/>
        </authorList>
    </citation>
    <scope>NUCLEOTIDE SEQUENCE [LARGE SCALE GENOMIC DNA]</scope>
    <source>
        <strain evidence="7 8">N2SHLJ1</strain>
    </source>
</reference>
<gene>
    <name evidence="7" type="ORF">EYB31_02095</name>
</gene>
<evidence type="ECO:0000256" key="1">
    <source>
        <dbReference type="ARBA" id="ARBA00022475"/>
    </source>
</evidence>
<dbReference type="PANTHER" id="PTHR43649:SF33">
    <property type="entry name" value="POLYGALACTURONAN_RHAMNOGALACTURONAN-BINDING PROTEIN YTCQ"/>
    <property type="match status" value="1"/>
</dbReference>
<dbReference type="SUPFAM" id="SSF53850">
    <property type="entry name" value="Periplasmic binding protein-like II"/>
    <property type="match status" value="1"/>
</dbReference>
<keyword evidence="3" id="KW-0472">Membrane</keyword>
<protein>
    <submittedName>
        <fullName evidence="7">Extracellular solute-binding protein</fullName>
    </submittedName>
</protein>
<dbReference type="Pfam" id="PF13416">
    <property type="entry name" value="SBP_bac_8"/>
    <property type="match status" value="1"/>
</dbReference>
<dbReference type="Proteomes" id="UP000293142">
    <property type="component" value="Unassembled WGS sequence"/>
</dbReference>
<feature type="signal peptide" evidence="6">
    <location>
        <begin position="1"/>
        <end position="31"/>
    </location>
</feature>
<proteinExistence type="predicted"/>
<dbReference type="InterPro" id="IPR006059">
    <property type="entry name" value="SBP"/>
</dbReference>
<keyword evidence="2 6" id="KW-0732">Signal</keyword>
<evidence type="ECO:0000313" key="8">
    <source>
        <dbReference type="Proteomes" id="UP000293142"/>
    </source>
</evidence>
<dbReference type="PROSITE" id="PS51257">
    <property type="entry name" value="PROKAR_LIPOPROTEIN"/>
    <property type="match status" value="1"/>
</dbReference>
<dbReference type="EMBL" id="SIRE01000002">
    <property type="protein sequence ID" value="TBL81889.1"/>
    <property type="molecule type" value="Genomic_DNA"/>
</dbReference>